<evidence type="ECO:0000259" key="2">
    <source>
        <dbReference type="Pfam" id="PF01205"/>
    </source>
</evidence>
<dbReference type="InterPro" id="IPR015796">
    <property type="entry name" value="Impact_YigZ-like"/>
</dbReference>
<dbReference type="OrthoDB" id="9813771at2"/>
<dbReference type="Gene3D" id="3.30.230.30">
    <property type="entry name" value="Impact, N-terminal domain"/>
    <property type="match status" value="1"/>
</dbReference>
<dbReference type="GO" id="GO:0006446">
    <property type="term" value="P:regulation of translational initiation"/>
    <property type="evidence" value="ECO:0007669"/>
    <property type="project" value="TreeGrafter"/>
</dbReference>
<name>A0A562VDP2_9ACTN</name>
<dbReference type="PANTHER" id="PTHR16301:SF20">
    <property type="entry name" value="IMPACT FAMILY MEMBER YIGZ"/>
    <property type="match status" value="1"/>
</dbReference>
<protein>
    <submittedName>
        <fullName evidence="3">Putative YigZ family protein</fullName>
    </submittedName>
</protein>
<keyword evidence="4" id="KW-1185">Reference proteome</keyword>
<accession>A0A562VDP2</accession>
<dbReference type="InterPro" id="IPR036956">
    <property type="entry name" value="Impact_N_sf"/>
</dbReference>
<evidence type="ECO:0000313" key="3">
    <source>
        <dbReference type="EMBL" id="TWJ15978.1"/>
    </source>
</evidence>
<dbReference type="GO" id="GO:0005737">
    <property type="term" value="C:cytoplasm"/>
    <property type="evidence" value="ECO:0007669"/>
    <property type="project" value="TreeGrafter"/>
</dbReference>
<dbReference type="Proteomes" id="UP000321617">
    <property type="component" value="Unassembled WGS sequence"/>
</dbReference>
<evidence type="ECO:0000256" key="1">
    <source>
        <dbReference type="ARBA" id="ARBA00007665"/>
    </source>
</evidence>
<dbReference type="NCBIfam" id="TIGR00257">
    <property type="entry name" value="IMPACT_YIGZ"/>
    <property type="match status" value="1"/>
</dbReference>
<dbReference type="EMBL" id="VLLL01000005">
    <property type="protein sequence ID" value="TWJ15978.1"/>
    <property type="molecule type" value="Genomic_DNA"/>
</dbReference>
<dbReference type="Pfam" id="PF01205">
    <property type="entry name" value="Impact_N"/>
    <property type="match status" value="1"/>
</dbReference>
<dbReference type="SUPFAM" id="SSF54211">
    <property type="entry name" value="Ribosomal protein S5 domain 2-like"/>
    <property type="match status" value="1"/>
</dbReference>
<organism evidence="3 4">
    <name type="scientific">Stackebrandtia albiflava</name>
    <dbReference type="NCBI Taxonomy" id="406432"/>
    <lineage>
        <taxon>Bacteria</taxon>
        <taxon>Bacillati</taxon>
        <taxon>Actinomycetota</taxon>
        <taxon>Actinomycetes</taxon>
        <taxon>Glycomycetales</taxon>
        <taxon>Glycomycetaceae</taxon>
        <taxon>Stackebrandtia</taxon>
    </lineage>
</organism>
<dbReference type="RefSeq" id="WP_147135583.1">
    <property type="nucleotide sequence ID" value="NZ_BAABIJ010000001.1"/>
</dbReference>
<feature type="domain" description="Impact N-terminal" evidence="2">
    <location>
        <begin position="16"/>
        <end position="120"/>
    </location>
</feature>
<reference evidence="3 4" key="1">
    <citation type="journal article" date="2013" name="Stand. Genomic Sci.">
        <title>Genomic Encyclopedia of Type Strains, Phase I: The one thousand microbial genomes (KMG-I) project.</title>
        <authorList>
            <person name="Kyrpides N.C."/>
            <person name="Woyke T."/>
            <person name="Eisen J.A."/>
            <person name="Garrity G."/>
            <person name="Lilburn T.G."/>
            <person name="Beck B.J."/>
            <person name="Whitman W.B."/>
            <person name="Hugenholtz P."/>
            <person name="Klenk H.P."/>
        </authorList>
    </citation>
    <scope>NUCLEOTIDE SEQUENCE [LARGE SCALE GENOMIC DNA]</scope>
    <source>
        <strain evidence="3 4">DSM 45044</strain>
    </source>
</reference>
<evidence type="ECO:0000313" key="4">
    <source>
        <dbReference type="Proteomes" id="UP000321617"/>
    </source>
</evidence>
<comment type="similarity">
    <text evidence="1">Belongs to the IMPACT family.</text>
</comment>
<dbReference type="InterPro" id="IPR020569">
    <property type="entry name" value="UPF0029_Impact_CS"/>
</dbReference>
<comment type="caution">
    <text evidence="3">The sequence shown here is derived from an EMBL/GenBank/DDBJ whole genome shotgun (WGS) entry which is preliminary data.</text>
</comment>
<dbReference type="InterPro" id="IPR023582">
    <property type="entry name" value="Impact"/>
</dbReference>
<dbReference type="PROSITE" id="PS00910">
    <property type="entry name" value="UPF0029"/>
    <property type="match status" value="1"/>
</dbReference>
<dbReference type="PANTHER" id="PTHR16301">
    <property type="entry name" value="IMPACT-RELATED"/>
    <property type="match status" value="1"/>
</dbReference>
<dbReference type="AlphaFoldDB" id="A0A562VDP2"/>
<dbReference type="InterPro" id="IPR020568">
    <property type="entry name" value="Ribosomal_Su5_D2-typ_SF"/>
</dbReference>
<sequence length="203" mass="21755">MRTIRGDIVHELVIHRSRFICALARVADEAAARAFITERRRAHWNAGHHCTAYVVGGDGRIRRSSDDGEPGGTAGLPMLEVLRHRELVEVVAVVSRYFGGVKLGAGGLVRAYGGVVSEAVDLAGTVELLRLPVVTVVADYRDGGGLEAELRRGPDRLLDVRYGDDIEFDVATPDPERLGARLASMTGGAAVWQTTGETVVEAG</sequence>
<proteinExistence type="inferred from homology"/>
<gene>
    <name evidence="3" type="ORF">LX16_1698</name>
</gene>
<dbReference type="InterPro" id="IPR001498">
    <property type="entry name" value="Impact_N"/>
</dbReference>